<evidence type="ECO:0000313" key="2">
    <source>
        <dbReference type="Proteomes" id="UP001291653"/>
    </source>
</evidence>
<sequence>MPTPILAARPARVPEAARVAGFDLTPLHLFPAG</sequence>
<comment type="caution">
    <text evidence="1">The sequence shown here is derived from an EMBL/GenBank/DDBJ whole genome shotgun (WGS) entry which is preliminary data.</text>
</comment>
<evidence type="ECO:0000313" key="1">
    <source>
        <dbReference type="EMBL" id="GLF94922.1"/>
    </source>
</evidence>
<organism evidence="1 2">
    <name type="scientific">Streptomyces yaizuensis</name>
    <dbReference type="NCBI Taxonomy" id="2989713"/>
    <lineage>
        <taxon>Bacteria</taxon>
        <taxon>Bacillati</taxon>
        <taxon>Actinomycetota</taxon>
        <taxon>Actinomycetes</taxon>
        <taxon>Kitasatosporales</taxon>
        <taxon>Streptomycetaceae</taxon>
        <taxon>Streptomyces</taxon>
    </lineage>
</organism>
<dbReference type="Proteomes" id="UP001291653">
    <property type="component" value="Unassembled WGS sequence"/>
</dbReference>
<keyword evidence="2" id="KW-1185">Reference proteome</keyword>
<accession>A0ABQ5NX24</accession>
<proteinExistence type="predicted"/>
<name>A0ABQ5NX24_9ACTN</name>
<protein>
    <submittedName>
        <fullName evidence="1">Uncharacterized protein</fullName>
    </submittedName>
</protein>
<gene>
    <name evidence="1" type="ORF">SYYSPA8_11515</name>
</gene>
<dbReference type="EMBL" id="BSBI01000004">
    <property type="protein sequence ID" value="GLF94922.1"/>
    <property type="molecule type" value="Genomic_DNA"/>
</dbReference>
<reference evidence="1 2" key="1">
    <citation type="submission" date="2022-10" db="EMBL/GenBank/DDBJ databases">
        <title>Draft genome sequence of Streptomyces sp. YSPA8.</title>
        <authorList>
            <person name="Moriuchi R."/>
            <person name="Dohra H."/>
            <person name="Yamamura H."/>
            <person name="Kodani S."/>
        </authorList>
    </citation>
    <scope>NUCLEOTIDE SEQUENCE [LARGE SCALE GENOMIC DNA]</scope>
    <source>
        <strain evidence="1 2">YSPA8</strain>
    </source>
</reference>